<dbReference type="PANTHER" id="PTHR15641">
    <property type="entry name" value="ELONGATOR COMPLEX PROTEIN 5"/>
    <property type="match status" value="1"/>
</dbReference>
<evidence type="ECO:0000256" key="5">
    <source>
        <dbReference type="ARBA" id="ARBA00020264"/>
    </source>
</evidence>
<comment type="subcellular location">
    <subcellularLocation>
        <location evidence="2">Cytoplasm</location>
    </subcellularLocation>
    <subcellularLocation>
        <location evidence="1">Nucleus</location>
    </subcellularLocation>
</comment>
<keyword evidence="6" id="KW-0963">Cytoplasm</keyword>
<dbReference type="GO" id="GO:0005829">
    <property type="term" value="C:cytosol"/>
    <property type="evidence" value="ECO:0007669"/>
    <property type="project" value="TreeGrafter"/>
</dbReference>
<dbReference type="GO" id="GO:0000049">
    <property type="term" value="F:tRNA binding"/>
    <property type="evidence" value="ECO:0007669"/>
    <property type="project" value="TreeGrafter"/>
</dbReference>
<name>A0A9P6TH12_9BASI</name>
<comment type="pathway">
    <text evidence="3">tRNA modification; 5-methoxycarbonylmethyl-2-thiouridine-tRNA biosynthesis.</text>
</comment>
<evidence type="ECO:0000256" key="1">
    <source>
        <dbReference type="ARBA" id="ARBA00004123"/>
    </source>
</evidence>
<keyword evidence="8" id="KW-0539">Nucleus</keyword>
<proteinExistence type="inferred from homology"/>
<evidence type="ECO:0000313" key="10">
    <source>
        <dbReference type="Proteomes" id="UP000886653"/>
    </source>
</evidence>
<protein>
    <recommendedName>
        <fullName evidence="5">Elongator complex protein 5</fullName>
    </recommendedName>
</protein>
<gene>
    <name evidence="9" type="ORF">CROQUDRAFT_649711</name>
</gene>
<dbReference type="GO" id="GO:0005634">
    <property type="term" value="C:nucleus"/>
    <property type="evidence" value="ECO:0007669"/>
    <property type="project" value="UniProtKB-SubCell"/>
</dbReference>
<comment type="similarity">
    <text evidence="4">Belongs to the ELP5 family.</text>
</comment>
<dbReference type="GO" id="GO:0033588">
    <property type="term" value="C:elongator holoenzyme complex"/>
    <property type="evidence" value="ECO:0007669"/>
    <property type="project" value="InterPro"/>
</dbReference>
<evidence type="ECO:0000256" key="7">
    <source>
        <dbReference type="ARBA" id="ARBA00022694"/>
    </source>
</evidence>
<dbReference type="OrthoDB" id="166907at2759"/>
<keyword evidence="7" id="KW-0819">tRNA processing</keyword>
<dbReference type="InterPro" id="IPR019519">
    <property type="entry name" value="Elp5"/>
</dbReference>
<sequence>MTNRTATRELLVDLIFNKPSINLNSSPIFITLQDSSYQSGLPILRQIIHQTEITQNAILLITLSYDPNGFIEKPKAHLRTLDLSLSPEIDDWPLSDDQPSEPAITSQTVLKLAQAELKNIPPTQNSITIIIDSVTECVRRWKIRETLKLFNQLLTTLSSLPTRLIVLESPQLYPPRSQSDPINPSIALRSSSFISNTVTQLHLTIYPTLLLDHLINVLGISPPLMIDTGTVYDSRLFSLLFELDQSLLNPFDSNGLGLISQSLLVNGHGTCLISYITKNVSKPFNTLASVSVLNVNRSRSSQHQQSRLRGLEGLKFDQGRLIPVPVNSIVVKKTRILRDLKTQPKDDWEKSMTFKLSLTDQQRADREAVALPYLPKRALDGSVIEAPGEIYDGPKVKEGLIVYEPDSADDMDDEEPDDEL</sequence>
<dbReference type="EMBL" id="MU167208">
    <property type="protein sequence ID" value="KAG0152331.1"/>
    <property type="molecule type" value="Genomic_DNA"/>
</dbReference>
<dbReference type="Pfam" id="PF10483">
    <property type="entry name" value="Elong_Iki1"/>
    <property type="match status" value="1"/>
</dbReference>
<reference evidence="9" key="1">
    <citation type="submission" date="2013-11" db="EMBL/GenBank/DDBJ databases">
        <title>Genome sequence of the fusiform rust pathogen reveals effectors for host alternation and coevolution with pine.</title>
        <authorList>
            <consortium name="DOE Joint Genome Institute"/>
            <person name="Smith K."/>
            <person name="Pendleton A."/>
            <person name="Kubisiak T."/>
            <person name="Anderson C."/>
            <person name="Salamov A."/>
            <person name="Aerts A."/>
            <person name="Riley R."/>
            <person name="Clum A."/>
            <person name="Lindquist E."/>
            <person name="Ence D."/>
            <person name="Campbell M."/>
            <person name="Kronenberg Z."/>
            <person name="Feau N."/>
            <person name="Dhillon B."/>
            <person name="Hamelin R."/>
            <person name="Burleigh J."/>
            <person name="Smith J."/>
            <person name="Yandell M."/>
            <person name="Nelson C."/>
            <person name="Grigoriev I."/>
            <person name="Davis J."/>
        </authorList>
    </citation>
    <scope>NUCLEOTIDE SEQUENCE</scope>
    <source>
        <strain evidence="9">G11</strain>
    </source>
</reference>
<organism evidence="9 10">
    <name type="scientific">Cronartium quercuum f. sp. fusiforme G11</name>
    <dbReference type="NCBI Taxonomy" id="708437"/>
    <lineage>
        <taxon>Eukaryota</taxon>
        <taxon>Fungi</taxon>
        <taxon>Dikarya</taxon>
        <taxon>Basidiomycota</taxon>
        <taxon>Pucciniomycotina</taxon>
        <taxon>Pucciniomycetes</taxon>
        <taxon>Pucciniales</taxon>
        <taxon>Coleosporiaceae</taxon>
        <taxon>Cronartium</taxon>
    </lineage>
</organism>
<dbReference type="AlphaFoldDB" id="A0A9P6TH12"/>
<evidence type="ECO:0000256" key="4">
    <source>
        <dbReference type="ARBA" id="ARBA00009567"/>
    </source>
</evidence>
<dbReference type="PANTHER" id="PTHR15641:SF1">
    <property type="entry name" value="ELONGATOR COMPLEX PROTEIN 5"/>
    <property type="match status" value="1"/>
</dbReference>
<evidence type="ECO:0000256" key="3">
    <source>
        <dbReference type="ARBA" id="ARBA00005043"/>
    </source>
</evidence>
<dbReference type="GO" id="GO:0002098">
    <property type="term" value="P:tRNA wobble uridine modification"/>
    <property type="evidence" value="ECO:0007669"/>
    <property type="project" value="InterPro"/>
</dbReference>
<evidence type="ECO:0000256" key="2">
    <source>
        <dbReference type="ARBA" id="ARBA00004496"/>
    </source>
</evidence>
<dbReference type="Proteomes" id="UP000886653">
    <property type="component" value="Unassembled WGS sequence"/>
</dbReference>
<evidence type="ECO:0000256" key="6">
    <source>
        <dbReference type="ARBA" id="ARBA00022490"/>
    </source>
</evidence>
<evidence type="ECO:0000256" key="8">
    <source>
        <dbReference type="ARBA" id="ARBA00023242"/>
    </source>
</evidence>
<accession>A0A9P6TH12</accession>
<evidence type="ECO:0000313" key="9">
    <source>
        <dbReference type="EMBL" id="KAG0152331.1"/>
    </source>
</evidence>
<keyword evidence="10" id="KW-1185">Reference proteome</keyword>
<comment type="caution">
    <text evidence="9">The sequence shown here is derived from an EMBL/GenBank/DDBJ whole genome shotgun (WGS) entry which is preliminary data.</text>
</comment>